<name>A0A3G7TXA9_9PSED</name>
<dbReference type="Proteomes" id="UP000268048">
    <property type="component" value="Chromosome"/>
</dbReference>
<protein>
    <submittedName>
        <fullName evidence="1">Uncharacterized protein</fullName>
    </submittedName>
</protein>
<organism evidence="1 2">
    <name type="scientific">Pseudomonas chlororaphis</name>
    <dbReference type="NCBI Taxonomy" id="587753"/>
    <lineage>
        <taxon>Bacteria</taxon>
        <taxon>Pseudomonadati</taxon>
        <taxon>Pseudomonadota</taxon>
        <taxon>Gammaproteobacteria</taxon>
        <taxon>Pseudomonadales</taxon>
        <taxon>Pseudomonadaceae</taxon>
        <taxon>Pseudomonas</taxon>
    </lineage>
</organism>
<gene>
    <name evidence="1" type="ORF">C4K04_5310</name>
</gene>
<dbReference type="RefSeq" id="WP_164486522.1">
    <property type="nucleotide sequence ID" value="NZ_CP027753.1"/>
</dbReference>
<dbReference type="EMBL" id="CP027753">
    <property type="protein sequence ID" value="AZE50959.1"/>
    <property type="molecule type" value="Genomic_DNA"/>
</dbReference>
<evidence type="ECO:0000313" key="2">
    <source>
        <dbReference type="Proteomes" id="UP000268048"/>
    </source>
</evidence>
<dbReference type="AlphaFoldDB" id="A0A3G7TXA9"/>
<reference evidence="1 2" key="1">
    <citation type="submission" date="2018-03" db="EMBL/GenBank/DDBJ databases">
        <title>Diversity of phytobeneficial traits revealed by whole-genome analysis of worldwide-isolated phenazine-producing Pseudomonas spp.</title>
        <authorList>
            <person name="Biessy A."/>
            <person name="Novinscak A."/>
            <person name="Blom J."/>
            <person name="Leger G."/>
            <person name="Thomashow L.S."/>
            <person name="Cazorla F.M."/>
            <person name="Josic D."/>
            <person name="Filion M."/>
        </authorList>
    </citation>
    <scope>NUCLEOTIDE SEQUENCE [LARGE SCALE GENOMIC DNA]</scope>
    <source>
        <strain evidence="1 2">B25</strain>
    </source>
</reference>
<accession>A0A3G7TXA9</accession>
<evidence type="ECO:0000313" key="1">
    <source>
        <dbReference type="EMBL" id="AZE50959.1"/>
    </source>
</evidence>
<sequence length="53" mass="6149">MPSVDFARVKGPFFDLAGRRFWGFLLRMNLDMIATRCNNRHALLREPIKIISG</sequence>
<proteinExistence type="predicted"/>